<reference evidence="3 4" key="1">
    <citation type="submission" date="2019-04" db="EMBL/GenBank/DDBJ databases">
        <title>High contiguity whole genome sequence and gene annotation resource for two Venturia nashicola isolates.</title>
        <authorList>
            <person name="Prokchorchik M."/>
            <person name="Won K."/>
            <person name="Lee Y."/>
            <person name="Choi E.D."/>
            <person name="Segonzac C."/>
            <person name="Sohn K.H."/>
        </authorList>
    </citation>
    <scope>NUCLEOTIDE SEQUENCE [LARGE SCALE GENOMIC DNA]</scope>
    <source>
        <strain evidence="3 4">PRI2</strain>
    </source>
</reference>
<feature type="compositionally biased region" description="Gly residues" evidence="1">
    <location>
        <begin position="74"/>
        <end position="83"/>
    </location>
</feature>
<feature type="compositionally biased region" description="Pro residues" evidence="1">
    <location>
        <begin position="138"/>
        <end position="163"/>
    </location>
</feature>
<organism evidence="3 4">
    <name type="scientific">Venturia nashicola</name>
    <dbReference type="NCBI Taxonomy" id="86259"/>
    <lineage>
        <taxon>Eukaryota</taxon>
        <taxon>Fungi</taxon>
        <taxon>Dikarya</taxon>
        <taxon>Ascomycota</taxon>
        <taxon>Pezizomycotina</taxon>
        <taxon>Dothideomycetes</taxon>
        <taxon>Pleosporomycetidae</taxon>
        <taxon>Venturiales</taxon>
        <taxon>Venturiaceae</taxon>
        <taxon>Venturia</taxon>
    </lineage>
</organism>
<dbReference type="AlphaFoldDB" id="A0A4Z1P4P5"/>
<dbReference type="OrthoDB" id="3943067at2759"/>
<evidence type="ECO:0000256" key="2">
    <source>
        <dbReference type="SAM" id="SignalP"/>
    </source>
</evidence>
<evidence type="ECO:0000313" key="3">
    <source>
        <dbReference type="EMBL" id="TID22458.1"/>
    </source>
</evidence>
<gene>
    <name evidence="3" type="ORF">E6O75_ATG11252</name>
</gene>
<sequence>MRIPTTLALVILPFVITAQQHRGWLFETSSGRAQGVGSRSCQRFYMKKAEEWTMKLDPAKRSKKVRSASPEPQGGWGDAGWGNGNAPPTSTPQDGGGWGVSPIPSSGGTWSPTAPDSNGWGSSPQLPPSNNGGGYQPWTPPPQVQPSPNRQPPPLPQNPNKPWPPKESKGGEWNGPKAPPSNSNCPSQSNGGRPPQNNGGQWNGPTVPPRPAHAAKCCVRIYTDDDCKDNFDEGCAVDKNDGKFDKGKANKDAESFNVICT</sequence>
<dbReference type="EMBL" id="SNSC02000008">
    <property type="protein sequence ID" value="TID22458.1"/>
    <property type="molecule type" value="Genomic_DNA"/>
</dbReference>
<accession>A0A4Z1P4P5</accession>
<feature type="compositionally biased region" description="Polar residues" evidence="1">
    <location>
        <begin position="103"/>
        <end position="130"/>
    </location>
</feature>
<protein>
    <submittedName>
        <fullName evidence="3">Uncharacterized protein</fullName>
    </submittedName>
</protein>
<name>A0A4Z1P4P5_9PEZI</name>
<dbReference type="STRING" id="86259.A0A4Z1P4P5"/>
<feature type="compositionally biased region" description="Low complexity" evidence="1">
    <location>
        <begin position="180"/>
        <end position="205"/>
    </location>
</feature>
<proteinExistence type="predicted"/>
<evidence type="ECO:0000256" key="1">
    <source>
        <dbReference type="SAM" id="MobiDB-lite"/>
    </source>
</evidence>
<keyword evidence="2" id="KW-0732">Signal</keyword>
<keyword evidence="4" id="KW-1185">Reference proteome</keyword>
<feature type="signal peptide" evidence="2">
    <location>
        <begin position="1"/>
        <end position="18"/>
    </location>
</feature>
<evidence type="ECO:0000313" key="4">
    <source>
        <dbReference type="Proteomes" id="UP000298493"/>
    </source>
</evidence>
<feature type="chain" id="PRO_5021317185" evidence="2">
    <location>
        <begin position="19"/>
        <end position="261"/>
    </location>
</feature>
<dbReference type="Proteomes" id="UP000298493">
    <property type="component" value="Unassembled WGS sequence"/>
</dbReference>
<feature type="region of interest" description="Disordered" evidence="1">
    <location>
        <begin position="57"/>
        <end position="212"/>
    </location>
</feature>
<comment type="caution">
    <text evidence="3">The sequence shown here is derived from an EMBL/GenBank/DDBJ whole genome shotgun (WGS) entry which is preliminary data.</text>
</comment>